<dbReference type="Proteomes" id="UP000015103">
    <property type="component" value="Unassembled WGS sequence"/>
</dbReference>
<evidence type="ECO:0000313" key="2">
    <source>
        <dbReference type="EnsemblMetazoa" id="RPRC007540-PA"/>
    </source>
</evidence>
<organism evidence="2 3">
    <name type="scientific">Rhodnius prolixus</name>
    <name type="common">Triatomid bug</name>
    <dbReference type="NCBI Taxonomy" id="13249"/>
    <lineage>
        <taxon>Eukaryota</taxon>
        <taxon>Metazoa</taxon>
        <taxon>Ecdysozoa</taxon>
        <taxon>Arthropoda</taxon>
        <taxon>Hexapoda</taxon>
        <taxon>Insecta</taxon>
        <taxon>Pterygota</taxon>
        <taxon>Neoptera</taxon>
        <taxon>Paraneoptera</taxon>
        <taxon>Hemiptera</taxon>
        <taxon>Heteroptera</taxon>
        <taxon>Panheteroptera</taxon>
        <taxon>Cimicomorpha</taxon>
        <taxon>Reduviidae</taxon>
        <taxon>Triatominae</taxon>
        <taxon>Rhodnius</taxon>
    </lineage>
</organism>
<dbReference type="PANTHER" id="PTHR11915">
    <property type="entry name" value="SPECTRIN/FILAMIN RELATED CYTOSKELETAL PROTEIN"/>
    <property type="match status" value="1"/>
</dbReference>
<dbReference type="AlphaFoldDB" id="T1HU20"/>
<dbReference type="EnsemblMetazoa" id="RPRC007540-RA">
    <property type="protein sequence ID" value="RPRC007540-PA"/>
    <property type="gene ID" value="RPRC007540"/>
</dbReference>
<dbReference type="InterPro" id="IPR018159">
    <property type="entry name" value="Spectrin/alpha-actinin"/>
</dbReference>
<dbReference type="HOGENOM" id="CLU_1020523_0_0_1"/>
<evidence type="ECO:0000313" key="3">
    <source>
        <dbReference type="Proteomes" id="UP000015103"/>
    </source>
</evidence>
<dbReference type="STRING" id="13249.T1HU20"/>
<protein>
    <recommendedName>
        <fullName evidence="4">Spectrin repeat-containing domain protein</fullName>
    </recommendedName>
</protein>
<dbReference type="InterPro" id="IPR002017">
    <property type="entry name" value="Spectrin_repeat"/>
</dbReference>
<dbReference type="SUPFAM" id="SSF46966">
    <property type="entry name" value="Spectrin repeat"/>
    <property type="match status" value="2"/>
</dbReference>
<evidence type="ECO:0000256" key="1">
    <source>
        <dbReference type="ARBA" id="ARBA00022737"/>
    </source>
</evidence>
<keyword evidence="1" id="KW-0677">Repeat</keyword>
<dbReference type="SMART" id="SM00150">
    <property type="entry name" value="SPEC"/>
    <property type="match status" value="2"/>
</dbReference>
<name>T1HU20_RHOPR</name>
<reference evidence="2" key="1">
    <citation type="submission" date="2015-05" db="UniProtKB">
        <authorList>
            <consortium name="EnsemblMetazoa"/>
        </authorList>
    </citation>
    <scope>IDENTIFICATION</scope>
</reference>
<dbReference type="CDD" id="cd00176">
    <property type="entry name" value="SPEC"/>
    <property type="match status" value="1"/>
</dbReference>
<accession>T1HU20</accession>
<dbReference type="FunFam" id="1.20.58.60:FF:000019">
    <property type="entry name" value="Spectrin beta chain"/>
    <property type="match status" value="1"/>
</dbReference>
<dbReference type="Gene3D" id="1.20.58.60">
    <property type="match status" value="2"/>
</dbReference>
<dbReference type="EMBL" id="ACPB03003124">
    <property type="status" value="NOT_ANNOTATED_CDS"/>
    <property type="molecule type" value="Genomic_DNA"/>
</dbReference>
<sequence length="273" mass="31480">MGRTANSMVASKHPDCKAIASKQAAIQQQMRTLQKLASSRQQRLVESMCRHEYFSESAELEQWIRDQMQAASSEDYGQDYEHLLNLQKKFDDLKHHVEAGAERFTQCEELANKLISNDSPYADEIEGRQYLLREYWKQMMSAIENRDQRLAAAGEIHRFNRDVADALSRISDKKAILSDDLGRDLNSAMALVRRHEGFENDLVALGDRLQMLVEEAARLQALYPGSNANQIEQKQRALIDSWEDLKQKSELRKRILQASCDHQRFLSQVIQKV</sequence>
<dbReference type="GO" id="GO:0005737">
    <property type="term" value="C:cytoplasm"/>
    <property type="evidence" value="ECO:0007669"/>
    <property type="project" value="UniProtKB-ARBA"/>
</dbReference>
<dbReference type="InParanoid" id="T1HU20"/>
<keyword evidence="3" id="KW-1185">Reference proteome</keyword>
<dbReference type="VEuPathDB" id="VectorBase:RPRC007540"/>
<proteinExistence type="predicted"/>
<dbReference type="eggNOG" id="KOG0517">
    <property type="taxonomic scope" value="Eukaryota"/>
</dbReference>
<evidence type="ECO:0008006" key="4">
    <source>
        <dbReference type="Google" id="ProtNLM"/>
    </source>
</evidence>
<dbReference type="Pfam" id="PF00435">
    <property type="entry name" value="Spectrin"/>
    <property type="match status" value="2"/>
</dbReference>